<evidence type="ECO:0000313" key="1">
    <source>
        <dbReference type="EMBL" id="GIJ58562.1"/>
    </source>
</evidence>
<protein>
    <recommendedName>
        <fullName evidence="3">Alpha/beta hydrolase family protein</fullName>
    </recommendedName>
</protein>
<gene>
    <name evidence="1" type="ORF">Vau01_060780</name>
</gene>
<dbReference type="AlphaFoldDB" id="A0A8J3Z7Q2"/>
<evidence type="ECO:0008006" key="3">
    <source>
        <dbReference type="Google" id="ProtNLM"/>
    </source>
</evidence>
<evidence type="ECO:0000313" key="2">
    <source>
        <dbReference type="Proteomes" id="UP000612585"/>
    </source>
</evidence>
<reference evidence="1" key="1">
    <citation type="submission" date="2021-01" db="EMBL/GenBank/DDBJ databases">
        <title>Whole genome shotgun sequence of Virgisporangium aurantiacum NBRC 16421.</title>
        <authorList>
            <person name="Komaki H."/>
            <person name="Tamura T."/>
        </authorList>
    </citation>
    <scope>NUCLEOTIDE SEQUENCE</scope>
    <source>
        <strain evidence="1">NBRC 16421</strain>
    </source>
</reference>
<proteinExistence type="predicted"/>
<sequence>MPTAGASPNRTTDATHAATTLDGMAEAVVIPGGGYGVTTGMLWYAGEVAARRGATVHRHSWTEPAPDAFDATVETWVTAQLAPTLTGRPLLIGKSLGSAAAALAADRGLPAVWLTPLLTAPWVVAALGRATRPVLLVGGTADRLWDGATARRLTPHVVEVADADHGLCVPGPMVGSVNVLARVIAAMDEFLDAISWPG</sequence>
<dbReference type="EMBL" id="BOPG01000037">
    <property type="protein sequence ID" value="GIJ58562.1"/>
    <property type="molecule type" value="Genomic_DNA"/>
</dbReference>
<dbReference type="Gene3D" id="3.40.50.1820">
    <property type="entry name" value="alpha/beta hydrolase"/>
    <property type="match status" value="1"/>
</dbReference>
<keyword evidence="2" id="KW-1185">Reference proteome</keyword>
<comment type="caution">
    <text evidence="1">The sequence shown here is derived from an EMBL/GenBank/DDBJ whole genome shotgun (WGS) entry which is preliminary data.</text>
</comment>
<accession>A0A8J3Z7Q2</accession>
<name>A0A8J3Z7Q2_9ACTN</name>
<dbReference type="InterPro" id="IPR029058">
    <property type="entry name" value="AB_hydrolase_fold"/>
</dbReference>
<dbReference type="Proteomes" id="UP000612585">
    <property type="component" value="Unassembled WGS sequence"/>
</dbReference>
<dbReference type="SUPFAM" id="SSF53474">
    <property type="entry name" value="alpha/beta-Hydrolases"/>
    <property type="match status" value="1"/>
</dbReference>
<organism evidence="1 2">
    <name type="scientific">Virgisporangium aurantiacum</name>
    <dbReference type="NCBI Taxonomy" id="175570"/>
    <lineage>
        <taxon>Bacteria</taxon>
        <taxon>Bacillati</taxon>
        <taxon>Actinomycetota</taxon>
        <taxon>Actinomycetes</taxon>
        <taxon>Micromonosporales</taxon>
        <taxon>Micromonosporaceae</taxon>
        <taxon>Virgisporangium</taxon>
    </lineage>
</organism>